<keyword evidence="3" id="KW-0238">DNA-binding</keyword>
<dbReference type="SUPFAM" id="SSF46785">
    <property type="entry name" value="Winged helix' DNA-binding domain"/>
    <property type="match status" value="1"/>
</dbReference>
<evidence type="ECO:0000313" key="3">
    <source>
        <dbReference type="EMBL" id="SHK85734.1"/>
    </source>
</evidence>
<dbReference type="PANTHER" id="PTHR34580">
    <property type="match status" value="1"/>
</dbReference>
<organism evidence="3 4">
    <name type="scientific">Lutimaribacter pacificus</name>
    <dbReference type="NCBI Taxonomy" id="391948"/>
    <lineage>
        <taxon>Bacteria</taxon>
        <taxon>Pseudomonadati</taxon>
        <taxon>Pseudomonadota</taxon>
        <taxon>Alphaproteobacteria</taxon>
        <taxon>Rhodobacterales</taxon>
        <taxon>Roseobacteraceae</taxon>
        <taxon>Lutimaribacter</taxon>
    </lineage>
</organism>
<dbReference type="OrthoDB" id="9807255at2"/>
<dbReference type="InterPro" id="IPR036388">
    <property type="entry name" value="WH-like_DNA-bd_sf"/>
</dbReference>
<dbReference type="PANTHER" id="PTHR34580:SF3">
    <property type="entry name" value="PROTEIN PAFB"/>
    <property type="match status" value="1"/>
</dbReference>
<dbReference type="Gene3D" id="1.10.10.10">
    <property type="entry name" value="Winged helix-like DNA-binding domain superfamily/Winged helix DNA-binding domain"/>
    <property type="match status" value="1"/>
</dbReference>
<dbReference type="Pfam" id="PF08279">
    <property type="entry name" value="HTH_11"/>
    <property type="match status" value="1"/>
</dbReference>
<dbReference type="InterPro" id="IPR051534">
    <property type="entry name" value="CBASS_pafABC_assoc_protein"/>
</dbReference>
<dbReference type="AlphaFoldDB" id="A0A1H0N9L8"/>
<name>A0A1H0N9L8_9RHOB</name>
<accession>A0A1H0N9L8</accession>
<dbReference type="GO" id="GO:0003677">
    <property type="term" value="F:DNA binding"/>
    <property type="evidence" value="ECO:0007669"/>
    <property type="project" value="UniProtKB-KW"/>
</dbReference>
<dbReference type="RefSeq" id="WP_149789587.1">
    <property type="nucleotide sequence ID" value="NZ_FNIO01000012.1"/>
</dbReference>
<dbReference type="InterPro" id="IPR036390">
    <property type="entry name" value="WH_DNA-bd_sf"/>
</dbReference>
<dbReference type="Pfam" id="PF13280">
    <property type="entry name" value="WYL"/>
    <property type="match status" value="1"/>
</dbReference>
<keyword evidence="4" id="KW-1185">Reference proteome</keyword>
<dbReference type="Proteomes" id="UP000324252">
    <property type="component" value="Unassembled WGS sequence"/>
</dbReference>
<feature type="domain" description="WYL" evidence="2">
    <location>
        <begin position="136"/>
        <end position="197"/>
    </location>
</feature>
<protein>
    <submittedName>
        <fullName evidence="3">Predicted DNA-binding transcriptional regulator YafY, contains an HTH and WYL domains</fullName>
    </submittedName>
</protein>
<feature type="domain" description="Helix-turn-helix type 11" evidence="1">
    <location>
        <begin position="6"/>
        <end position="59"/>
    </location>
</feature>
<dbReference type="InterPro" id="IPR026881">
    <property type="entry name" value="WYL_dom"/>
</dbReference>
<evidence type="ECO:0000259" key="2">
    <source>
        <dbReference type="Pfam" id="PF13280"/>
    </source>
</evidence>
<sequence length="232" mass="25950">MPRSDRLFELIQILRAAPGSRTAHDLAEELEVSARTIYRDIAALQAMRVPVEGAAGLGYLLRRGYDLPPLNFDQEETEALRVGLAMLARTGDSTLQRAAKRVCDKIDSLHGPADWLFVAPWGAPVDNPDLGCVSIARLRQAIREEETLRITYQSEAGDRTERCVRPIVVIYHLNCTILAAWCELRGDFRHFRTDRIYACDPTGRFFTGESAVLRSLWQQREAVAADAPTTPA</sequence>
<evidence type="ECO:0000259" key="1">
    <source>
        <dbReference type="Pfam" id="PF08279"/>
    </source>
</evidence>
<gene>
    <name evidence="3" type="ORF">SAMN05444142_11136</name>
</gene>
<dbReference type="EMBL" id="FQZZ01000011">
    <property type="protein sequence ID" value="SHK85734.1"/>
    <property type="molecule type" value="Genomic_DNA"/>
</dbReference>
<evidence type="ECO:0000313" key="4">
    <source>
        <dbReference type="Proteomes" id="UP000324252"/>
    </source>
</evidence>
<reference evidence="3 4" key="1">
    <citation type="submission" date="2016-11" db="EMBL/GenBank/DDBJ databases">
        <authorList>
            <person name="Varghese N."/>
            <person name="Submissions S."/>
        </authorList>
    </citation>
    <scope>NUCLEOTIDE SEQUENCE [LARGE SCALE GENOMIC DNA]</scope>
    <source>
        <strain evidence="3 4">DSM 29620</strain>
    </source>
</reference>
<dbReference type="InterPro" id="IPR013196">
    <property type="entry name" value="HTH_11"/>
</dbReference>
<dbReference type="PROSITE" id="PS52050">
    <property type="entry name" value="WYL"/>
    <property type="match status" value="1"/>
</dbReference>
<proteinExistence type="predicted"/>